<dbReference type="RefSeq" id="WP_186950429.1">
    <property type="nucleotide sequence ID" value="NZ_JACOPL010000026.1"/>
</dbReference>
<dbReference type="AlphaFoldDB" id="A0A923LYS0"/>
<accession>A0A923LYS0</accession>
<keyword evidence="2" id="KW-1185">Reference proteome</keyword>
<sequence>MNNLKNYNPVQGRNIHTVRVTFMDGEYTGHIAFEVGGNCRGSDFLNDDFLEEDMQEEIEQYVENDCDFRFHDVEDGYFTATLADPDGNLLYVDGDSADMSKRIVRIEIAGVRPQEEAKKAWEQEQSD</sequence>
<dbReference type="Pfam" id="PF17400">
    <property type="entry name" value="DUF5406"/>
    <property type="match status" value="1"/>
</dbReference>
<dbReference type="EMBL" id="JACOPL010000026">
    <property type="protein sequence ID" value="MBC5726737.1"/>
    <property type="molecule type" value="Genomic_DNA"/>
</dbReference>
<protein>
    <submittedName>
        <fullName evidence="1">DUF5406 family protein</fullName>
    </submittedName>
</protein>
<dbReference type="Proteomes" id="UP000606499">
    <property type="component" value="Unassembled WGS sequence"/>
</dbReference>
<evidence type="ECO:0000313" key="2">
    <source>
        <dbReference type="Proteomes" id="UP000606499"/>
    </source>
</evidence>
<organism evidence="1 2">
    <name type="scientific">Agathobaculum faecis</name>
    <dbReference type="NCBI Taxonomy" id="2763013"/>
    <lineage>
        <taxon>Bacteria</taxon>
        <taxon>Bacillati</taxon>
        <taxon>Bacillota</taxon>
        <taxon>Clostridia</taxon>
        <taxon>Eubacteriales</taxon>
        <taxon>Butyricicoccaceae</taxon>
        <taxon>Agathobaculum</taxon>
    </lineage>
</organism>
<name>A0A923LYS0_9FIRM</name>
<proteinExistence type="predicted"/>
<gene>
    <name evidence="1" type="ORF">H8S45_14905</name>
</gene>
<comment type="caution">
    <text evidence="1">The sequence shown here is derived from an EMBL/GenBank/DDBJ whole genome shotgun (WGS) entry which is preliminary data.</text>
</comment>
<reference evidence="1" key="1">
    <citation type="submission" date="2020-08" db="EMBL/GenBank/DDBJ databases">
        <title>Genome public.</title>
        <authorList>
            <person name="Liu C."/>
            <person name="Sun Q."/>
        </authorList>
    </citation>
    <scope>NUCLEOTIDE SEQUENCE</scope>
    <source>
        <strain evidence="1">NSJ-28</strain>
    </source>
</reference>
<evidence type="ECO:0000313" key="1">
    <source>
        <dbReference type="EMBL" id="MBC5726737.1"/>
    </source>
</evidence>
<dbReference type="InterPro" id="IPR035387">
    <property type="entry name" value="DUF5406"/>
</dbReference>